<evidence type="ECO:0000313" key="1">
    <source>
        <dbReference type="EMBL" id="KAE9157651.1"/>
    </source>
</evidence>
<evidence type="ECO:0000313" key="4">
    <source>
        <dbReference type="Proteomes" id="UP000437068"/>
    </source>
</evidence>
<evidence type="ECO:0000313" key="3">
    <source>
        <dbReference type="Proteomes" id="UP000433483"/>
    </source>
</evidence>
<organism evidence="2 4">
    <name type="scientific">Phytophthora fragariae</name>
    <dbReference type="NCBI Taxonomy" id="53985"/>
    <lineage>
        <taxon>Eukaryota</taxon>
        <taxon>Sar</taxon>
        <taxon>Stramenopiles</taxon>
        <taxon>Oomycota</taxon>
        <taxon>Peronosporomycetes</taxon>
        <taxon>Peronosporales</taxon>
        <taxon>Peronosporaceae</taxon>
        <taxon>Phytophthora</taxon>
    </lineage>
</organism>
<keyword evidence="3" id="KW-1185">Reference proteome</keyword>
<dbReference type="PANTHER" id="PTHR37066">
    <property type="entry name" value="HELICASE-ASSOCIATED"/>
    <property type="match status" value="1"/>
</dbReference>
<sequence length="145" mass="17154">METELKEMNFAHDAFQFQWDEIIMPALRHFYKVHGHTDVSYRFVVPDSDDAWPRLSWNWPLGGTVLRVRIGNGFSRQVEESKEELKKMKLCYEMTMPERDWNEKILPALMELAKCTTIVLWGSRSWYHAHIRGPKKHGIFVSVES</sequence>
<dbReference type="Proteomes" id="UP000433483">
    <property type="component" value="Unassembled WGS sequence"/>
</dbReference>
<dbReference type="EMBL" id="QXGB01008668">
    <property type="protein sequence ID" value="KAE9157651.1"/>
    <property type="molecule type" value="Genomic_DNA"/>
</dbReference>
<dbReference type="AlphaFoldDB" id="A0A6A4AMR4"/>
<evidence type="ECO:0000313" key="2">
    <source>
        <dbReference type="EMBL" id="KAE9260878.1"/>
    </source>
</evidence>
<protein>
    <submittedName>
        <fullName evidence="2">Uncharacterized protein</fullName>
    </submittedName>
</protein>
<dbReference type="OrthoDB" id="114972at2759"/>
<proteinExistence type="predicted"/>
<dbReference type="EMBL" id="QXGE01009316">
    <property type="protein sequence ID" value="KAE9260878.1"/>
    <property type="molecule type" value="Genomic_DNA"/>
</dbReference>
<comment type="caution">
    <text evidence="2">The sequence shown here is derived from an EMBL/GenBank/DDBJ whole genome shotgun (WGS) entry which is preliminary data.</text>
</comment>
<name>A0A6A4AMR4_9STRA</name>
<dbReference type="PANTHER" id="PTHR37066:SF1">
    <property type="entry name" value="LNS2_PITP DOMAIN-CONTAINING PROTEIN"/>
    <property type="match status" value="1"/>
</dbReference>
<gene>
    <name evidence="2" type="ORF">PF001_g32592</name>
    <name evidence="1" type="ORF">PF005_g32747</name>
</gene>
<dbReference type="Proteomes" id="UP000437068">
    <property type="component" value="Unassembled WGS sequence"/>
</dbReference>
<accession>A0A6A4AMR4</accession>
<reference evidence="3 4" key="1">
    <citation type="submission" date="2018-08" db="EMBL/GenBank/DDBJ databases">
        <title>Genomic investigation of the strawberry pathogen Phytophthora fragariae indicates pathogenicity is determined by transcriptional variation in three key races.</title>
        <authorList>
            <person name="Adams T.M."/>
            <person name="Armitage A.D."/>
            <person name="Sobczyk M.K."/>
            <person name="Bates H.J."/>
            <person name="Dunwell J.M."/>
            <person name="Nellist C.F."/>
            <person name="Harrison R.J."/>
        </authorList>
    </citation>
    <scope>NUCLEOTIDE SEQUENCE [LARGE SCALE GENOMIC DNA]</scope>
    <source>
        <strain evidence="2 4">A4</strain>
        <strain evidence="1 3">NOV-27</strain>
    </source>
</reference>